<dbReference type="Proteomes" id="UP000241507">
    <property type="component" value="Chromosome"/>
</dbReference>
<dbReference type="EMBL" id="CP028136">
    <property type="protein sequence ID" value="AVR46474.1"/>
    <property type="molecule type" value="Genomic_DNA"/>
</dbReference>
<proteinExistence type="predicted"/>
<dbReference type="KEGG" id="grs:C7S20_15055"/>
<protein>
    <submittedName>
        <fullName evidence="1">Uncharacterized protein</fullName>
    </submittedName>
</protein>
<dbReference type="AlphaFoldDB" id="A0A2R3Z8E6"/>
<evidence type="ECO:0000313" key="2">
    <source>
        <dbReference type="Proteomes" id="UP000241507"/>
    </source>
</evidence>
<accession>A0A2R3Z8E6</accession>
<organism evidence="1 2">
    <name type="scientific">Christiangramia fulva</name>
    <dbReference type="NCBI Taxonomy" id="2126553"/>
    <lineage>
        <taxon>Bacteria</taxon>
        <taxon>Pseudomonadati</taxon>
        <taxon>Bacteroidota</taxon>
        <taxon>Flavobacteriia</taxon>
        <taxon>Flavobacteriales</taxon>
        <taxon>Flavobacteriaceae</taxon>
        <taxon>Christiangramia</taxon>
    </lineage>
</organism>
<sequence length="118" mass="14024">MIHASVLHDQENIVPKLPIFLFLLKFYLRPRHSPCDLFHKKRIVRLKAISKPQNKKYKILAEEEIKFLGIPITSINKEFVVSDRGNGQYEIKNAKSISKKKRSKIRKWLKDHKKFIED</sequence>
<reference evidence="2" key="1">
    <citation type="submission" date="2018-03" db="EMBL/GenBank/DDBJ databases">
        <title>Gramella fulva sp. nov., isolated from a dry surface of tidal flat.</title>
        <authorList>
            <person name="Hwang S.H."/>
            <person name="Hwang W.M."/>
            <person name="Kang K."/>
            <person name="Ahn T.-Y."/>
        </authorList>
    </citation>
    <scope>NUCLEOTIDE SEQUENCE [LARGE SCALE GENOMIC DNA]</scope>
    <source>
        <strain evidence="2">SH35</strain>
    </source>
</reference>
<keyword evidence="2" id="KW-1185">Reference proteome</keyword>
<name>A0A2R3Z8E6_9FLAO</name>
<evidence type="ECO:0000313" key="1">
    <source>
        <dbReference type="EMBL" id="AVR46474.1"/>
    </source>
</evidence>
<gene>
    <name evidence="1" type="ORF">C7S20_15055</name>
</gene>